<dbReference type="Pfam" id="PF02520">
    <property type="entry name" value="ANIS5_cation-bd"/>
    <property type="match status" value="1"/>
</dbReference>
<dbReference type="InterPro" id="IPR003677">
    <property type="entry name" value="ANIS5_cation-bd"/>
</dbReference>
<evidence type="ECO:0000256" key="1">
    <source>
        <dbReference type="SAM" id="MobiDB-lite"/>
    </source>
</evidence>
<feature type="region of interest" description="Disordered" evidence="1">
    <location>
        <begin position="52"/>
        <end position="88"/>
    </location>
</feature>
<proteinExistence type="predicted"/>
<dbReference type="PANTHER" id="PTHR21593:SF36">
    <property type="entry name" value="DUF148 DOMAIN-CONTAINING PROTEIN-RELATED"/>
    <property type="match status" value="1"/>
</dbReference>
<evidence type="ECO:0000259" key="2">
    <source>
        <dbReference type="Pfam" id="PF02520"/>
    </source>
</evidence>
<reference evidence="3" key="1">
    <citation type="submission" date="2023-10" db="EMBL/GenBank/DDBJ databases">
        <title>Genome assembly of Pristionchus species.</title>
        <authorList>
            <person name="Yoshida K."/>
            <person name="Sommer R.J."/>
        </authorList>
    </citation>
    <scope>NUCLEOTIDE SEQUENCE</scope>
    <source>
        <strain evidence="3">RS0144</strain>
    </source>
</reference>
<dbReference type="EMBL" id="BTSX01000003">
    <property type="protein sequence ID" value="GMS88780.1"/>
    <property type="molecule type" value="Genomic_DNA"/>
</dbReference>
<keyword evidence="4" id="KW-1185">Reference proteome</keyword>
<name>A0AAV5T156_9BILA</name>
<feature type="non-terminal residue" evidence="3">
    <location>
        <position position="1"/>
    </location>
</feature>
<protein>
    <recommendedName>
        <fullName evidence="2">SXP/RAL-2 family protein Ani s 5-like cation-binding domain-containing protein</fullName>
    </recommendedName>
</protein>
<dbReference type="AlphaFoldDB" id="A0AAV5T156"/>
<dbReference type="PANTHER" id="PTHR21593">
    <property type="entry name" value="PRION-LIKE- Q/N-RICH -DOMAIN-BEARING PROTEIN PROTEIN"/>
    <property type="match status" value="1"/>
</dbReference>
<dbReference type="Proteomes" id="UP001432027">
    <property type="component" value="Unassembled WGS sequence"/>
</dbReference>
<evidence type="ECO:0000313" key="4">
    <source>
        <dbReference type="Proteomes" id="UP001432027"/>
    </source>
</evidence>
<comment type="caution">
    <text evidence="3">The sequence shown here is derived from an EMBL/GenBank/DDBJ whole genome shotgun (WGS) entry which is preliminary data.</text>
</comment>
<gene>
    <name evidence="3" type="ORF">PENTCL1PPCAC_10955</name>
</gene>
<sequence length="235" mass="27338">DIPKVPKENDDDYVKIPEEKGDDYVKIPEENVDDYVKIRKEKDDDYVVIPKDNGDDYIRVQNESRPPIPGYFNEHEGPPQTQVVGKEKKSWRKGHAFLAAVSQKSRKEFYVIYEDVNLSRDEMRTKLATWTRGNEVKDEISSYFKSENAKSQGWEATEAIEALPEAYKTISAILRDSSLSRKNQLGKMEEMTKEYSRELKSLHRSSLPCGGRYFNRHRQWKNCFLTNSASSRSRS</sequence>
<organism evidence="3 4">
    <name type="scientific">Pristionchus entomophagus</name>
    <dbReference type="NCBI Taxonomy" id="358040"/>
    <lineage>
        <taxon>Eukaryota</taxon>
        <taxon>Metazoa</taxon>
        <taxon>Ecdysozoa</taxon>
        <taxon>Nematoda</taxon>
        <taxon>Chromadorea</taxon>
        <taxon>Rhabditida</taxon>
        <taxon>Rhabditina</taxon>
        <taxon>Diplogasteromorpha</taxon>
        <taxon>Diplogasteroidea</taxon>
        <taxon>Neodiplogasteridae</taxon>
        <taxon>Pristionchus</taxon>
    </lineage>
</organism>
<accession>A0AAV5T156</accession>
<evidence type="ECO:0000313" key="3">
    <source>
        <dbReference type="EMBL" id="GMS88780.1"/>
    </source>
</evidence>
<feature type="domain" description="SXP/RAL-2 family protein Ani s 5-like cation-binding" evidence="2">
    <location>
        <begin position="105"/>
        <end position="202"/>
    </location>
</feature>
<dbReference type="InterPro" id="IPR052823">
    <property type="entry name" value="SXP/RAL-2_related"/>
</dbReference>